<dbReference type="InterPro" id="IPR045092">
    <property type="entry name" value="Rrp6-like"/>
</dbReference>
<dbReference type="InterPro" id="IPR036397">
    <property type="entry name" value="RNaseH_sf"/>
</dbReference>
<dbReference type="SMART" id="SM00341">
    <property type="entry name" value="HRDC"/>
    <property type="match status" value="1"/>
</dbReference>
<gene>
    <name evidence="11" type="ORF">BDV38DRAFT_249713</name>
</gene>
<dbReference type="Gene3D" id="1.10.150.80">
    <property type="entry name" value="HRDC domain"/>
    <property type="match status" value="1"/>
</dbReference>
<dbReference type="Pfam" id="PF08066">
    <property type="entry name" value="PMC2NT"/>
    <property type="match status" value="1"/>
</dbReference>
<dbReference type="InterPro" id="IPR012337">
    <property type="entry name" value="RNaseH-like_sf"/>
</dbReference>
<dbReference type="CDD" id="cd06147">
    <property type="entry name" value="Rrp6p_like_exo"/>
    <property type="match status" value="1"/>
</dbReference>
<organism evidence="11 12">
    <name type="scientific">Aspergillus pseudotamarii</name>
    <dbReference type="NCBI Taxonomy" id="132259"/>
    <lineage>
        <taxon>Eukaryota</taxon>
        <taxon>Fungi</taxon>
        <taxon>Dikarya</taxon>
        <taxon>Ascomycota</taxon>
        <taxon>Pezizomycotina</taxon>
        <taxon>Eurotiomycetes</taxon>
        <taxon>Eurotiomycetidae</taxon>
        <taxon>Eurotiales</taxon>
        <taxon>Aspergillaceae</taxon>
        <taxon>Aspergillus</taxon>
        <taxon>Aspergillus subgen. Circumdati</taxon>
    </lineage>
</organism>
<dbReference type="Pfam" id="PF00570">
    <property type="entry name" value="HRDC"/>
    <property type="match status" value="1"/>
</dbReference>
<evidence type="ECO:0000256" key="7">
    <source>
        <dbReference type="ARBA" id="ARBA00023242"/>
    </source>
</evidence>
<dbReference type="GO" id="GO:0000467">
    <property type="term" value="P:exonucleolytic trimming to generate mature 3'-end of 5.8S rRNA from tricistronic rRNA transcript (SSU-rRNA, 5.8S rRNA, LSU-rRNA)"/>
    <property type="evidence" value="ECO:0007669"/>
    <property type="project" value="InterPro"/>
</dbReference>
<dbReference type="OrthoDB" id="2250022at2759"/>
<protein>
    <submittedName>
        <fullName evidence="11">Ribonuclease H-like domain-containing protein</fullName>
    </submittedName>
</protein>
<dbReference type="PANTHER" id="PTHR12124">
    <property type="entry name" value="POLYMYOSITIS/SCLERODERMA AUTOANTIGEN-RELATED"/>
    <property type="match status" value="1"/>
</dbReference>
<evidence type="ECO:0000256" key="2">
    <source>
        <dbReference type="ARBA" id="ARBA00022552"/>
    </source>
</evidence>
<evidence type="ECO:0000256" key="5">
    <source>
        <dbReference type="ARBA" id="ARBA00022835"/>
    </source>
</evidence>
<dbReference type="AlphaFoldDB" id="A0A5N6SNX0"/>
<comment type="similarity">
    <text evidence="8">Belongs to the exosome component 10/RRP6 family.</text>
</comment>
<dbReference type="SUPFAM" id="SSF53098">
    <property type="entry name" value="Ribonuclease H-like"/>
    <property type="match status" value="1"/>
</dbReference>
<evidence type="ECO:0000259" key="10">
    <source>
        <dbReference type="PROSITE" id="PS50967"/>
    </source>
</evidence>
<feature type="domain" description="HRDC" evidence="10">
    <location>
        <begin position="447"/>
        <end position="527"/>
    </location>
</feature>
<keyword evidence="3" id="KW-0540">Nuclease</keyword>
<accession>A0A5N6SNX0</accession>
<dbReference type="GO" id="GO:0005730">
    <property type="term" value="C:nucleolus"/>
    <property type="evidence" value="ECO:0007669"/>
    <property type="project" value="TreeGrafter"/>
</dbReference>
<dbReference type="Gene3D" id="3.30.420.10">
    <property type="entry name" value="Ribonuclease H-like superfamily/Ribonuclease H"/>
    <property type="match status" value="1"/>
</dbReference>
<dbReference type="GeneID" id="43639088"/>
<dbReference type="GO" id="GO:0071039">
    <property type="term" value="P:nuclear polyadenylation-dependent CUT catabolic process"/>
    <property type="evidence" value="ECO:0007669"/>
    <property type="project" value="TreeGrafter"/>
</dbReference>
<sequence length="766" mass="85775">MDSAADFPPFQQQLTSSLVQMTRTVGQLSAEDLSFHRTSSAELSESIDEQSGRILSLTSSLLKAATVGTDLPAPTLQDEDSIEDNWRGVVDVIDALLERADACLDEFTGVIKRLSPSQQEQDAPKATKKTTSKFPTIYDYGPSKIPKPQLHFERQVDNADVSPFKPLLRTKPHAVVPLEKSVESSDPVTGFRNPYEPEIRAAKYPESTYTVSPPVPYQPWESTAATFVDTLEGVKDMLKELKSAKEIAIDLEHHDVHSYQGLVSLMQISTRDKDWVVDTLKPWREELQMLNEVFADPSILKVFHGSSMDIIWLQRDLGLYVVGMFDTYHAACALNYPKRSLKFLLQKLVNFEADKRYQMADWRIRPIPEGMFDYARSDTHYLLHIFDHLRNELIQNSTPENNLIDYVLKKSKDEALQRFERSPYDAATGQGPGGWYDYLSRNPAVLSKEQFAVFKAVHQWRDAVAREEDEGVQCVFPKHILFKVAHAMPLDLGTLFRTLSPVTPIAKDRAADLLEVIKNAKIEGADGPEWRDVYVKPTKTGRSVPATETEQGLVTPPMGEENLPTAARCEVSQFWGAVLDSREPRTPPEYSAVASAEALRLSLPLPPMPRTVSEARDKLAGSTATKPAPPQPTLAPVEAPEEKEENKIFTVKGLGGPRKRKSEEAPSPEADESSDVIHIGEKPSKKQRRKEKKNKAASQTPQPEEKKEEAEPFNYEAAASVLHAKPAQTASLHKKRPFNPYAKALEAPSGVRKQKRETPGKSFTFR</sequence>
<evidence type="ECO:0000256" key="4">
    <source>
        <dbReference type="ARBA" id="ARBA00022801"/>
    </source>
</evidence>
<keyword evidence="12" id="KW-1185">Reference proteome</keyword>
<dbReference type="Pfam" id="PF01612">
    <property type="entry name" value="DNA_pol_A_exo1"/>
    <property type="match status" value="1"/>
</dbReference>
<dbReference type="InterPro" id="IPR010997">
    <property type="entry name" value="HRDC-like_sf"/>
</dbReference>
<evidence type="ECO:0000313" key="11">
    <source>
        <dbReference type="EMBL" id="KAE8136265.1"/>
    </source>
</evidence>
<dbReference type="GO" id="GO:0000176">
    <property type="term" value="C:nuclear exosome (RNase complex)"/>
    <property type="evidence" value="ECO:0007669"/>
    <property type="project" value="InterPro"/>
</dbReference>
<evidence type="ECO:0000256" key="6">
    <source>
        <dbReference type="ARBA" id="ARBA00022839"/>
    </source>
</evidence>
<dbReference type="SMART" id="SM00474">
    <property type="entry name" value="35EXOc"/>
    <property type="match status" value="1"/>
</dbReference>
<evidence type="ECO:0000256" key="9">
    <source>
        <dbReference type="SAM" id="MobiDB-lite"/>
    </source>
</evidence>
<dbReference type="SUPFAM" id="SSF47819">
    <property type="entry name" value="HRDC-like"/>
    <property type="match status" value="1"/>
</dbReference>
<evidence type="ECO:0000256" key="8">
    <source>
        <dbReference type="ARBA" id="ARBA00043957"/>
    </source>
</evidence>
<evidence type="ECO:0000256" key="3">
    <source>
        <dbReference type="ARBA" id="ARBA00022722"/>
    </source>
</evidence>
<reference evidence="11 12" key="1">
    <citation type="submission" date="2019-04" db="EMBL/GenBank/DDBJ databases">
        <title>Friends and foes A comparative genomics study of 23 Aspergillus species from section Flavi.</title>
        <authorList>
            <consortium name="DOE Joint Genome Institute"/>
            <person name="Kjaerbolling I."/>
            <person name="Vesth T."/>
            <person name="Frisvad J.C."/>
            <person name="Nybo J.L."/>
            <person name="Theobald S."/>
            <person name="Kildgaard S."/>
            <person name="Isbrandt T."/>
            <person name="Kuo A."/>
            <person name="Sato A."/>
            <person name="Lyhne E.K."/>
            <person name="Kogle M.E."/>
            <person name="Wiebenga A."/>
            <person name="Kun R.S."/>
            <person name="Lubbers R.J."/>
            <person name="Makela M.R."/>
            <person name="Barry K."/>
            <person name="Chovatia M."/>
            <person name="Clum A."/>
            <person name="Daum C."/>
            <person name="Haridas S."/>
            <person name="He G."/>
            <person name="LaButti K."/>
            <person name="Lipzen A."/>
            <person name="Mondo S."/>
            <person name="Riley R."/>
            <person name="Salamov A."/>
            <person name="Simmons B.A."/>
            <person name="Magnuson J.K."/>
            <person name="Henrissat B."/>
            <person name="Mortensen U.H."/>
            <person name="Larsen T.O."/>
            <person name="Devries R.P."/>
            <person name="Grigoriev I.V."/>
            <person name="Machida M."/>
            <person name="Baker S.E."/>
            <person name="Andersen M.R."/>
        </authorList>
    </citation>
    <scope>NUCLEOTIDE SEQUENCE [LARGE SCALE GENOMIC DNA]</scope>
    <source>
        <strain evidence="11 12">CBS 117625</strain>
    </source>
</reference>
<dbReference type="GO" id="GO:0071040">
    <property type="term" value="P:nuclear polyadenylation-dependent antisense transcript catabolic process"/>
    <property type="evidence" value="ECO:0007669"/>
    <property type="project" value="TreeGrafter"/>
</dbReference>
<dbReference type="GO" id="GO:0000175">
    <property type="term" value="F:3'-5'-RNA exonuclease activity"/>
    <property type="evidence" value="ECO:0007669"/>
    <property type="project" value="InterPro"/>
</dbReference>
<dbReference type="FunFam" id="3.30.420.10:FF:000059">
    <property type="entry name" value="Exosome complex exonuclease Rrp6"/>
    <property type="match status" value="1"/>
</dbReference>
<dbReference type="PROSITE" id="PS50967">
    <property type="entry name" value="HRDC"/>
    <property type="match status" value="1"/>
</dbReference>
<dbReference type="InterPro" id="IPR044876">
    <property type="entry name" value="HRDC_dom_sf"/>
</dbReference>
<dbReference type="GO" id="GO:0071036">
    <property type="term" value="P:nuclear polyadenylation-dependent snoRNA catabolic process"/>
    <property type="evidence" value="ECO:0007669"/>
    <property type="project" value="TreeGrafter"/>
</dbReference>
<dbReference type="GO" id="GO:0003727">
    <property type="term" value="F:single-stranded RNA binding"/>
    <property type="evidence" value="ECO:0007669"/>
    <property type="project" value="TreeGrafter"/>
</dbReference>
<feature type="region of interest" description="Disordered" evidence="9">
    <location>
        <begin position="604"/>
        <end position="766"/>
    </location>
</feature>
<dbReference type="EMBL" id="ML743585">
    <property type="protein sequence ID" value="KAE8136265.1"/>
    <property type="molecule type" value="Genomic_DNA"/>
</dbReference>
<evidence type="ECO:0000256" key="1">
    <source>
        <dbReference type="ARBA" id="ARBA00004123"/>
    </source>
</evidence>
<dbReference type="PANTHER" id="PTHR12124:SF47">
    <property type="entry name" value="EXOSOME COMPONENT 10"/>
    <property type="match status" value="1"/>
</dbReference>
<dbReference type="FunFam" id="1.10.150.80:FF:000001">
    <property type="entry name" value="Putative exosome component 10"/>
    <property type="match status" value="1"/>
</dbReference>
<dbReference type="InterPro" id="IPR002562">
    <property type="entry name" value="3'-5'_exonuclease_dom"/>
</dbReference>
<dbReference type="Proteomes" id="UP000325672">
    <property type="component" value="Unassembled WGS sequence"/>
</dbReference>
<dbReference type="InterPro" id="IPR049559">
    <property type="entry name" value="Rrp6p-like_exo"/>
</dbReference>
<dbReference type="GO" id="GO:0071035">
    <property type="term" value="P:nuclear polyadenylation-dependent rRNA catabolic process"/>
    <property type="evidence" value="ECO:0007669"/>
    <property type="project" value="TreeGrafter"/>
</dbReference>
<dbReference type="GO" id="GO:0071037">
    <property type="term" value="P:nuclear polyadenylation-dependent snRNA catabolic process"/>
    <property type="evidence" value="ECO:0007669"/>
    <property type="project" value="TreeGrafter"/>
</dbReference>
<dbReference type="GO" id="GO:0071038">
    <property type="term" value="P:TRAMP-dependent tRNA surveillance pathway"/>
    <property type="evidence" value="ECO:0007669"/>
    <property type="project" value="TreeGrafter"/>
</dbReference>
<dbReference type="RefSeq" id="XP_031912328.1">
    <property type="nucleotide sequence ID" value="XM_032054878.1"/>
</dbReference>
<name>A0A5N6SNX0_ASPPS</name>
<keyword evidence="7" id="KW-0539">Nucleus</keyword>
<dbReference type="GO" id="GO:0071044">
    <property type="term" value="P:histone mRNA catabolic process"/>
    <property type="evidence" value="ECO:0007669"/>
    <property type="project" value="TreeGrafter"/>
</dbReference>
<keyword evidence="2" id="KW-0698">rRNA processing</keyword>
<proteinExistence type="inferred from homology"/>
<evidence type="ECO:0000313" key="12">
    <source>
        <dbReference type="Proteomes" id="UP000325672"/>
    </source>
</evidence>
<keyword evidence="5" id="KW-0271">Exosome</keyword>
<keyword evidence="4" id="KW-0378">Hydrolase</keyword>
<dbReference type="InterPro" id="IPR012588">
    <property type="entry name" value="Exosome-assoc_fac_Rrp6_N"/>
</dbReference>
<dbReference type="GO" id="GO:0071051">
    <property type="term" value="P:poly(A)-dependent snoRNA 3'-end processing"/>
    <property type="evidence" value="ECO:0007669"/>
    <property type="project" value="TreeGrafter"/>
</dbReference>
<dbReference type="InterPro" id="IPR002121">
    <property type="entry name" value="HRDC_dom"/>
</dbReference>
<dbReference type="GO" id="GO:0000166">
    <property type="term" value="F:nucleotide binding"/>
    <property type="evidence" value="ECO:0007669"/>
    <property type="project" value="InterPro"/>
</dbReference>
<comment type="subcellular location">
    <subcellularLocation>
        <location evidence="1">Nucleus</location>
    </subcellularLocation>
</comment>
<feature type="compositionally biased region" description="Basic residues" evidence="9">
    <location>
        <begin position="685"/>
        <end position="695"/>
    </location>
</feature>
<keyword evidence="6" id="KW-0269">Exonuclease</keyword>